<dbReference type="GO" id="GO:0015031">
    <property type="term" value="P:protein transport"/>
    <property type="evidence" value="ECO:0007669"/>
    <property type="project" value="UniProtKB-KW"/>
</dbReference>
<dbReference type="InterPro" id="IPR005024">
    <property type="entry name" value="Snf7_fam"/>
</dbReference>
<dbReference type="GO" id="GO:0006900">
    <property type="term" value="P:vesicle budding from membrane"/>
    <property type="evidence" value="ECO:0007669"/>
    <property type="project" value="TreeGrafter"/>
</dbReference>
<feature type="compositionally biased region" description="Basic and acidic residues" evidence="8">
    <location>
        <begin position="247"/>
        <end position="260"/>
    </location>
</feature>
<comment type="caution">
    <text evidence="9">The sequence shown here is derived from an EMBL/GenBank/DDBJ whole genome shotgun (WGS) entry which is preliminary data.</text>
</comment>
<keyword evidence="3" id="KW-0813">Transport</keyword>
<keyword evidence="6" id="KW-0472">Membrane</keyword>
<dbReference type="EMBL" id="JABFUD020000013">
    <property type="protein sequence ID" value="KAI5071069.1"/>
    <property type="molecule type" value="Genomic_DNA"/>
</dbReference>
<dbReference type="GO" id="GO:0032511">
    <property type="term" value="P:late endosome to vacuole transport via multivesicular body sorting pathway"/>
    <property type="evidence" value="ECO:0007669"/>
    <property type="project" value="TreeGrafter"/>
</dbReference>
<dbReference type="OrthoDB" id="441172at2759"/>
<evidence type="ECO:0000256" key="1">
    <source>
        <dbReference type="ARBA" id="ARBA00004608"/>
    </source>
</evidence>
<name>A0A9D4UNV6_ADICA</name>
<evidence type="ECO:0000256" key="8">
    <source>
        <dbReference type="SAM" id="MobiDB-lite"/>
    </source>
</evidence>
<protein>
    <submittedName>
        <fullName evidence="9">Uncharacterized protein</fullName>
    </submittedName>
</protein>
<keyword evidence="7" id="KW-0175">Coiled coil</keyword>
<evidence type="ECO:0000313" key="9">
    <source>
        <dbReference type="EMBL" id="KAI5071069.1"/>
    </source>
</evidence>
<accession>A0A9D4UNV6</accession>
<feature type="coiled-coil region" evidence="7">
    <location>
        <begin position="124"/>
        <end position="151"/>
    </location>
</feature>
<comment type="subcellular location">
    <subcellularLocation>
        <location evidence="1">Endosome membrane</location>
    </subcellularLocation>
</comment>
<keyword evidence="4" id="KW-0967">Endosome</keyword>
<evidence type="ECO:0000256" key="6">
    <source>
        <dbReference type="ARBA" id="ARBA00023136"/>
    </source>
</evidence>
<organism evidence="9 10">
    <name type="scientific">Adiantum capillus-veneris</name>
    <name type="common">Maidenhair fern</name>
    <dbReference type="NCBI Taxonomy" id="13818"/>
    <lineage>
        <taxon>Eukaryota</taxon>
        <taxon>Viridiplantae</taxon>
        <taxon>Streptophyta</taxon>
        <taxon>Embryophyta</taxon>
        <taxon>Tracheophyta</taxon>
        <taxon>Polypodiopsida</taxon>
        <taxon>Polypodiidae</taxon>
        <taxon>Polypodiales</taxon>
        <taxon>Pteridineae</taxon>
        <taxon>Pteridaceae</taxon>
        <taxon>Vittarioideae</taxon>
        <taxon>Adiantum</taxon>
    </lineage>
</organism>
<feature type="coiled-coil region" evidence="7">
    <location>
        <begin position="14"/>
        <end position="70"/>
    </location>
</feature>
<keyword evidence="10" id="KW-1185">Reference proteome</keyword>
<evidence type="ECO:0000256" key="3">
    <source>
        <dbReference type="ARBA" id="ARBA00022448"/>
    </source>
</evidence>
<dbReference type="Proteomes" id="UP000886520">
    <property type="component" value="Chromosome 13"/>
</dbReference>
<evidence type="ECO:0000313" key="10">
    <source>
        <dbReference type="Proteomes" id="UP000886520"/>
    </source>
</evidence>
<gene>
    <name evidence="9" type="ORF">GOP47_0013320</name>
</gene>
<evidence type="ECO:0000256" key="5">
    <source>
        <dbReference type="ARBA" id="ARBA00022927"/>
    </source>
</evidence>
<dbReference type="PANTHER" id="PTHR22761">
    <property type="entry name" value="CHARGED MULTIVESICULAR BODY PROTEIN"/>
    <property type="match status" value="1"/>
</dbReference>
<evidence type="ECO:0000256" key="4">
    <source>
        <dbReference type="ARBA" id="ARBA00022753"/>
    </source>
</evidence>
<dbReference type="GO" id="GO:0005771">
    <property type="term" value="C:multivesicular body"/>
    <property type="evidence" value="ECO:0007669"/>
    <property type="project" value="TreeGrafter"/>
</dbReference>
<dbReference type="PANTHER" id="PTHR22761:SF5">
    <property type="entry name" value="CHARGED MULTIVESICULAR BODY PROTEIN 6"/>
    <property type="match status" value="1"/>
</dbReference>
<sequence length="260" mass="29420">MGNLFSKKPKVTDVDRAILSLKTQRRKLSQYQQQLEKVIEREKEVARELVKEKKRDRALLTLKKKKVQEDLLRNVDAWLLNVEQQLSDIELASKQKAVFESLKTGNKAIKDLQSEVNLEDVQKLMDETEEAKAYQEEINAALGDRLSAEDEEAVFAEFEELETKMELEGMLEAPKPVPVSEEPEVQKAEHQLEGRQPIAELEDVPSKCAIARHSDKSEAEVEEILNLPAAPKATVKVPDGTEEQEEAASKPEPERELVAA</sequence>
<proteinExistence type="inferred from homology"/>
<dbReference type="Gene3D" id="1.10.287.1060">
    <property type="entry name" value="ESAT-6-like"/>
    <property type="match status" value="1"/>
</dbReference>
<dbReference type="Pfam" id="PF03357">
    <property type="entry name" value="Snf7"/>
    <property type="match status" value="1"/>
</dbReference>
<comment type="similarity">
    <text evidence="2">Belongs to the SNF7 family.</text>
</comment>
<feature type="region of interest" description="Disordered" evidence="8">
    <location>
        <begin position="174"/>
        <end position="201"/>
    </location>
</feature>
<dbReference type="GO" id="GO:0000815">
    <property type="term" value="C:ESCRT III complex"/>
    <property type="evidence" value="ECO:0007669"/>
    <property type="project" value="TreeGrafter"/>
</dbReference>
<feature type="compositionally biased region" description="Basic and acidic residues" evidence="8">
    <location>
        <begin position="184"/>
        <end position="193"/>
    </location>
</feature>
<reference evidence="9" key="1">
    <citation type="submission" date="2021-01" db="EMBL/GenBank/DDBJ databases">
        <title>Adiantum capillus-veneris genome.</title>
        <authorList>
            <person name="Fang Y."/>
            <person name="Liao Q."/>
        </authorList>
    </citation>
    <scope>NUCLEOTIDE SEQUENCE</scope>
    <source>
        <strain evidence="9">H3</strain>
        <tissue evidence="9">Leaf</tissue>
    </source>
</reference>
<dbReference type="AlphaFoldDB" id="A0A9D4UNV6"/>
<feature type="region of interest" description="Disordered" evidence="8">
    <location>
        <begin position="225"/>
        <end position="260"/>
    </location>
</feature>
<evidence type="ECO:0000256" key="7">
    <source>
        <dbReference type="SAM" id="Coils"/>
    </source>
</evidence>
<keyword evidence="5" id="KW-0653">Protein transport</keyword>
<evidence type="ECO:0000256" key="2">
    <source>
        <dbReference type="ARBA" id="ARBA00006190"/>
    </source>
</evidence>